<accession>A0A381YV76</accession>
<evidence type="ECO:0008006" key="2">
    <source>
        <dbReference type="Google" id="ProtNLM"/>
    </source>
</evidence>
<dbReference type="InterPro" id="IPR023393">
    <property type="entry name" value="START-like_dom_sf"/>
</dbReference>
<gene>
    <name evidence="1" type="ORF">METZ01_LOCUS133812</name>
</gene>
<protein>
    <recommendedName>
        <fullName evidence="2">START domain-containing protein</fullName>
    </recommendedName>
</protein>
<proteinExistence type="predicted"/>
<sequence length="197" mass="22679">MNKLIILTLIASNFLFSSELIPPSNQSGWEELIKGDVWVGWTNYNNSQWCKATSSIKAPLKTISTLIEDKVNYPNIFKRVESVTIITDEIVHIVLDMPFPFYGRDYIVSYTQHEENGDSIYRFQAVNNSGIPIHEDYVRLVHAAGEWRLHSLDDKNTEVTYTWNGELLGDFPNWALPQAWETQGVEVLTWLKDAIKE</sequence>
<dbReference type="EMBL" id="UINC01019155">
    <property type="protein sequence ID" value="SVA80958.1"/>
    <property type="molecule type" value="Genomic_DNA"/>
</dbReference>
<reference evidence="1" key="1">
    <citation type="submission" date="2018-05" db="EMBL/GenBank/DDBJ databases">
        <authorList>
            <person name="Lanie J.A."/>
            <person name="Ng W.-L."/>
            <person name="Kazmierczak K.M."/>
            <person name="Andrzejewski T.M."/>
            <person name="Davidsen T.M."/>
            <person name="Wayne K.J."/>
            <person name="Tettelin H."/>
            <person name="Glass J.I."/>
            <person name="Rusch D."/>
            <person name="Podicherti R."/>
            <person name="Tsui H.-C.T."/>
            <person name="Winkler M.E."/>
        </authorList>
    </citation>
    <scope>NUCLEOTIDE SEQUENCE</scope>
</reference>
<name>A0A381YV76_9ZZZZ</name>
<dbReference type="SUPFAM" id="SSF55961">
    <property type="entry name" value="Bet v1-like"/>
    <property type="match status" value="1"/>
</dbReference>
<evidence type="ECO:0000313" key="1">
    <source>
        <dbReference type="EMBL" id="SVA80958.1"/>
    </source>
</evidence>
<organism evidence="1">
    <name type="scientific">marine metagenome</name>
    <dbReference type="NCBI Taxonomy" id="408172"/>
    <lineage>
        <taxon>unclassified sequences</taxon>
        <taxon>metagenomes</taxon>
        <taxon>ecological metagenomes</taxon>
    </lineage>
</organism>
<dbReference type="AlphaFoldDB" id="A0A381YV76"/>
<dbReference type="Gene3D" id="3.30.530.20">
    <property type="match status" value="1"/>
</dbReference>